<dbReference type="WBParaSite" id="maker-PairedContig_453-snap-gene-0.24-mRNA-1">
    <property type="protein sequence ID" value="maker-PairedContig_453-snap-gene-0.24-mRNA-1"/>
    <property type="gene ID" value="maker-PairedContig_453-snap-gene-0.24"/>
</dbReference>
<dbReference type="AlphaFoldDB" id="A0A1I8ESF0"/>
<reference evidence="1" key="1">
    <citation type="submission" date="2016-11" db="UniProtKB">
        <authorList>
            <consortium name="WormBaseParasite"/>
        </authorList>
    </citation>
    <scope>IDENTIFICATION</scope>
    <source>
        <strain evidence="1">pt0022</strain>
    </source>
</reference>
<sequence length="350" mass="40521">MIIDMIIAMPPKQYSSDGGVKLNKIQEPNVAPSQFNQNNEQSVKRIIDVDESFSNLNSINAKTLDVQKLNRLISTIDKTWILPQIGAHEPVGSNFKYKKTCANIYQIEKNICQHVGFGTMCFNYCYEQGEILKFRCENVADLTYCKNNSAFNSFLMQYRNDPYKTKSYIRQMISRCYATAICDTQYGILNTTIIDENNEWESDNTVTNSNLNKNYANQQETSQITSLPEIEPKRPIPIWQLLLLRHKMITEAKPFPPVKTSKSSAVDEIVTENSKRFENTIITDGNKSMEINIKSTPENTREILTEETTISTKQTIPRKNQNEMEIMERLWWLYKALQQMDKRTDCVKEQ</sequence>
<proteinExistence type="predicted"/>
<accession>A0A1I8ESF0</accession>
<protein>
    <submittedName>
        <fullName evidence="1">Uncharacterized protein</fullName>
    </submittedName>
</protein>
<dbReference type="STRING" id="6293.A0A1I8ESF0"/>
<organism evidence="1">
    <name type="scientific">Wuchereria bancrofti</name>
    <dbReference type="NCBI Taxonomy" id="6293"/>
    <lineage>
        <taxon>Eukaryota</taxon>
        <taxon>Metazoa</taxon>
        <taxon>Ecdysozoa</taxon>
        <taxon>Nematoda</taxon>
        <taxon>Chromadorea</taxon>
        <taxon>Rhabditida</taxon>
        <taxon>Spirurina</taxon>
        <taxon>Spiruromorpha</taxon>
        <taxon>Filarioidea</taxon>
        <taxon>Onchocercidae</taxon>
        <taxon>Wuchereria</taxon>
    </lineage>
</organism>
<name>A0A1I8ESF0_WUCBA</name>
<evidence type="ECO:0000313" key="1">
    <source>
        <dbReference type="WBParaSite" id="maker-PairedContig_453-snap-gene-0.24-mRNA-1"/>
    </source>
</evidence>